<dbReference type="EMBL" id="OX459948">
    <property type="protein sequence ID" value="CAI9155331.1"/>
    <property type="molecule type" value="Genomic_DNA"/>
</dbReference>
<evidence type="ECO:0000313" key="3">
    <source>
        <dbReference type="Proteomes" id="UP001176941"/>
    </source>
</evidence>
<feature type="compositionally biased region" description="Low complexity" evidence="1">
    <location>
        <begin position="202"/>
        <end position="221"/>
    </location>
</feature>
<reference evidence="2" key="1">
    <citation type="submission" date="2023-04" db="EMBL/GenBank/DDBJ databases">
        <authorList>
            <consortium name="ELIXIR-Norway"/>
        </authorList>
    </citation>
    <scope>NUCLEOTIDE SEQUENCE [LARGE SCALE GENOMIC DNA]</scope>
</reference>
<feature type="region of interest" description="Disordered" evidence="1">
    <location>
        <begin position="14"/>
        <end position="37"/>
    </location>
</feature>
<proteinExistence type="predicted"/>
<feature type="region of interest" description="Disordered" evidence="1">
    <location>
        <begin position="66"/>
        <end position="166"/>
    </location>
</feature>
<name>A0ABN8Y4H8_RANTA</name>
<evidence type="ECO:0000313" key="2">
    <source>
        <dbReference type="EMBL" id="CAI9155331.1"/>
    </source>
</evidence>
<evidence type="ECO:0000256" key="1">
    <source>
        <dbReference type="SAM" id="MobiDB-lite"/>
    </source>
</evidence>
<accession>A0ABN8Y4H8</accession>
<protein>
    <submittedName>
        <fullName evidence="2">Uncharacterized protein</fullName>
    </submittedName>
</protein>
<sequence length="221" mass="22784">MLQAGLFARSCSHVSAPVPPAASFRSSTPVPRQPLSKSIRRCLGRSTCVRRLAPFDRRGPDQLTSAIHLSSRPNSRPPPTPGTSLAGAPETKTAGTHCPRSSAVDGRGFFAGPARGGGAQVCGSRNGFSGGSEPRWSQRRPGAEPNPRPGRAELRGGPRRRGGAGGRALARAPLLGRTCSAAGSPAMLWRAARPPLSPALLGPDAGDTAAPARPPATRARC</sequence>
<keyword evidence="3" id="KW-1185">Reference proteome</keyword>
<gene>
    <name evidence="2" type="ORF">MRATA1EN1_LOCUS4293</name>
</gene>
<organism evidence="2 3">
    <name type="scientific">Rangifer tarandus platyrhynchus</name>
    <name type="common">Svalbard reindeer</name>
    <dbReference type="NCBI Taxonomy" id="3082113"/>
    <lineage>
        <taxon>Eukaryota</taxon>
        <taxon>Metazoa</taxon>
        <taxon>Chordata</taxon>
        <taxon>Craniata</taxon>
        <taxon>Vertebrata</taxon>
        <taxon>Euteleostomi</taxon>
        <taxon>Mammalia</taxon>
        <taxon>Eutheria</taxon>
        <taxon>Laurasiatheria</taxon>
        <taxon>Artiodactyla</taxon>
        <taxon>Ruminantia</taxon>
        <taxon>Pecora</taxon>
        <taxon>Cervidae</taxon>
        <taxon>Odocoileinae</taxon>
        <taxon>Rangifer</taxon>
    </lineage>
</organism>
<feature type="region of interest" description="Disordered" evidence="1">
    <location>
        <begin position="195"/>
        <end position="221"/>
    </location>
</feature>
<dbReference type="Proteomes" id="UP001176941">
    <property type="component" value="Chromosome 12"/>
</dbReference>